<evidence type="ECO:0000313" key="1">
    <source>
        <dbReference type="EMBL" id="MPC31937.1"/>
    </source>
</evidence>
<accession>A0A5B7EF21</accession>
<proteinExistence type="predicted"/>
<protein>
    <submittedName>
        <fullName evidence="1">Uncharacterized protein</fullName>
    </submittedName>
</protein>
<evidence type="ECO:0000313" key="2">
    <source>
        <dbReference type="Proteomes" id="UP000324222"/>
    </source>
</evidence>
<sequence length="87" mass="9851">MKRHIGNAWAVLCRRVDAGWLWRSSMGGTPLPSILTVNQSYVPIEGVRCGNSRVATDETASRERVGLCWVRSERREGRGRARRVRVT</sequence>
<comment type="caution">
    <text evidence="1">The sequence shown here is derived from an EMBL/GenBank/DDBJ whole genome shotgun (WGS) entry which is preliminary data.</text>
</comment>
<organism evidence="1 2">
    <name type="scientific">Portunus trituberculatus</name>
    <name type="common">Swimming crab</name>
    <name type="synonym">Neptunus trituberculatus</name>
    <dbReference type="NCBI Taxonomy" id="210409"/>
    <lineage>
        <taxon>Eukaryota</taxon>
        <taxon>Metazoa</taxon>
        <taxon>Ecdysozoa</taxon>
        <taxon>Arthropoda</taxon>
        <taxon>Crustacea</taxon>
        <taxon>Multicrustacea</taxon>
        <taxon>Malacostraca</taxon>
        <taxon>Eumalacostraca</taxon>
        <taxon>Eucarida</taxon>
        <taxon>Decapoda</taxon>
        <taxon>Pleocyemata</taxon>
        <taxon>Brachyura</taxon>
        <taxon>Eubrachyura</taxon>
        <taxon>Portunoidea</taxon>
        <taxon>Portunidae</taxon>
        <taxon>Portuninae</taxon>
        <taxon>Portunus</taxon>
    </lineage>
</organism>
<name>A0A5B7EF21_PORTR</name>
<gene>
    <name evidence="1" type="ORF">E2C01_025237</name>
</gene>
<dbReference type="EMBL" id="VSRR010002531">
    <property type="protein sequence ID" value="MPC31937.1"/>
    <property type="molecule type" value="Genomic_DNA"/>
</dbReference>
<dbReference type="AlphaFoldDB" id="A0A5B7EF21"/>
<keyword evidence="2" id="KW-1185">Reference proteome</keyword>
<reference evidence="1 2" key="1">
    <citation type="submission" date="2019-05" db="EMBL/GenBank/DDBJ databases">
        <title>Another draft genome of Portunus trituberculatus and its Hox gene families provides insights of decapod evolution.</title>
        <authorList>
            <person name="Jeong J.-H."/>
            <person name="Song I."/>
            <person name="Kim S."/>
            <person name="Choi T."/>
            <person name="Kim D."/>
            <person name="Ryu S."/>
            <person name="Kim W."/>
        </authorList>
    </citation>
    <scope>NUCLEOTIDE SEQUENCE [LARGE SCALE GENOMIC DNA]</scope>
    <source>
        <tissue evidence="1">Muscle</tissue>
    </source>
</reference>
<dbReference type="Proteomes" id="UP000324222">
    <property type="component" value="Unassembled WGS sequence"/>
</dbReference>